<sequence length="157" mass="17641">MIRYLLLAFLGALSVEAKRHVNSTNSVYGVSMAGCTSPYVVVGGRCIFIDFTNPGTWDRFHTTFCKATGGKDLVVVDDANFFGDLVQYIKSIGWQDGLFWIGASDTSHEGHWIWHNGYPVRMGTPYWGTYGCYNQQYPDGGSNEKLCNIRRKCKSIF</sequence>
<feature type="signal peptide" evidence="1">
    <location>
        <begin position="1"/>
        <end position="17"/>
    </location>
</feature>
<dbReference type="InterPro" id="IPR016187">
    <property type="entry name" value="CTDL_fold"/>
</dbReference>
<dbReference type="InterPro" id="IPR016186">
    <property type="entry name" value="C-type_lectin-like/link_sf"/>
</dbReference>
<gene>
    <name evidence="3" type="ORF">O3P69_015370</name>
</gene>
<dbReference type="AlphaFoldDB" id="A0AAW0T7L0"/>
<evidence type="ECO:0000259" key="2">
    <source>
        <dbReference type="PROSITE" id="PS50041"/>
    </source>
</evidence>
<dbReference type="InterPro" id="IPR001304">
    <property type="entry name" value="C-type_lectin-like"/>
</dbReference>
<feature type="chain" id="PRO_5043329085" description="C-type lectin domain-containing protein" evidence="1">
    <location>
        <begin position="18"/>
        <end position="157"/>
    </location>
</feature>
<protein>
    <recommendedName>
        <fullName evidence="2">C-type lectin domain-containing protein</fullName>
    </recommendedName>
</protein>
<dbReference type="CDD" id="cd00037">
    <property type="entry name" value="CLECT"/>
    <property type="match status" value="1"/>
</dbReference>
<keyword evidence="1" id="KW-0732">Signal</keyword>
<evidence type="ECO:0000256" key="1">
    <source>
        <dbReference type="SAM" id="SignalP"/>
    </source>
</evidence>
<dbReference type="EMBL" id="JARAKH010000039">
    <property type="protein sequence ID" value="KAK8382387.1"/>
    <property type="molecule type" value="Genomic_DNA"/>
</dbReference>
<evidence type="ECO:0000313" key="3">
    <source>
        <dbReference type="EMBL" id="KAK8382387.1"/>
    </source>
</evidence>
<accession>A0AAW0T7L0</accession>
<dbReference type="PROSITE" id="PS51257">
    <property type="entry name" value="PROKAR_LIPOPROTEIN"/>
    <property type="match status" value="1"/>
</dbReference>
<comment type="caution">
    <text evidence="3">The sequence shown here is derived from an EMBL/GenBank/DDBJ whole genome shotgun (WGS) entry which is preliminary data.</text>
</comment>
<organism evidence="3 4">
    <name type="scientific">Scylla paramamosain</name>
    <name type="common">Mud crab</name>
    <dbReference type="NCBI Taxonomy" id="85552"/>
    <lineage>
        <taxon>Eukaryota</taxon>
        <taxon>Metazoa</taxon>
        <taxon>Ecdysozoa</taxon>
        <taxon>Arthropoda</taxon>
        <taxon>Crustacea</taxon>
        <taxon>Multicrustacea</taxon>
        <taxon>Malacostraca</taxon>
        <taxon>Eumalacostraca</taxon>
        <taxon>Eucarida</taxon>
        <taxon>Decapoda</taxon>
        <taxon>Pleocyemata</taxon>
        <taxon>Brachyura</taxon>
        <taxon>Eubrachyura</taxon>
        <taxon>Portunoidea</taxon>
        <taxon>Portunidae</taxon>
        <taxon>Portuninae</taxon>
        <taxon>Scylla</taxon>
    </lineage>
</organism>
<proteinExistence type="predicted"/>
<evidence type="ECO:0000313" key="4">
    <source>
        <dbReference type="Proteomes" id="UP001487740"/>
    </source>
</evidence>
<dbReference type="Proteomes" id="UP001487740">
    <property type="component" value="Unassembled WGS sequence"/>
</dbReference>
<dbReference type="PROSITE" id="PS50041">
    <property type="entry name" value="C_TYPE_LECTIN_2"/>
    <property type="match status" value="1"/>
</dbReference>
<name>A0AAW0T7L0_SCYPA</name>
<keyword evidence="4" id="KW-1185">Reference proteome</keyword>
<reference evidence="3 4" key="1">
    <citation type="submission" date="2023-03" db="EMBL/GenBank/DDBJ databases">
        <title>High-quality genome of Scylla paramamosain provides insights in environmental adaptation.</title>
        <authorList>
            <person name="Zhang L."/>
        </authorList>
    </citation>
    <scope>NUCLEOTIDE SEQUENCE [LARGE SCALE GENOMIC DNA]</scope>
    <source>
        <strain evidence="3">LZ_2023a</strain>
        <tissue evidence="3">Muscle</tissue>
    </source>
</reference>
<dbReference type="SUPFAM" id="SSF56436">
    <property type="entry name" value="C-type lectin-like"/>
    <property type="match status" value="1"/>
</dbReference>
<feature type="domain" description="C-type lectin" evidence="2">
    <location>
        <begin position="42"/>
        <end position="147"/>
    </location>
</feature>
<dbReference type="Gene3D" id="3.10.100.10">
    <property type="entry name" value="Mannose-Binding Protein A, subunit A"/>
    <property type="match status" value="1"/>
</dbReference>